<feature type="compositionally biased region" description="Polar residues" evidence="1">
    <location>
        <begin position="24"/>
        <end position="33"/>
    </location>
</feature>
<feature type="compositionally biased region" description="Low complexity" evidence="1">
    <location>
        <begin position="356"/>
        <end position="365"/>
    </location>
</feature>
<feature type="compositionally biased region" description="Acidic residues" evidence="1">
    <location>
        <begin position="322"/>
        <end position="341"/>
    </location>
</feature>
<keyword evidence="3" id="KW-1185">Reference proteome</keyword>
<feature type="compositionally biased region" description="Basic and acidic residues" evidence="1">
    <location>
        <begin position="632"/>
        <end position="642"/>
    </location>
</feature>
<evidence type="ECO:0000313" key="2">
    <source>
        <dbReference type="EMBL" id="CEL04822.1"/>
    </source>
</evidence>
<name>A0A0U5FZQ9_ASPCI</name>
<dbReference type="STRING" id="454130.A0A0U5FZQ9"/>
<proteinExistence type="predicted"/>
<evidence type="ECO:0000256" key="1">
    <source>
        <dbReference type="SAM" id="MobiDB-lite"/>
    </source>
</evidence>
<dbReference type="OMA" id="GRSNSYH"/>
<dbReference type="Proteomes" id="UP000054771">
    <property type="component" value="Unassembled WGS sequence"/>
</dbReference>
<feature type="region of interest" description="Disordered" evidence="1">
    <location>
        <begin position="455"/>
        <end position="477"/>
    </location>
</feature>
<organism evidence="2 3">
    <name type="scientific">Aspergillus calidoustus</name>
    <dbReference type="NCBI Taxonomy" id="454130"/>
    <lineage>
        <taxon>Eukaryota</taxon>
        <taxon>Fungi</taxon>
        <taxon>Dikarya</taxon>
        <taxon>Ascomycota</taxon>
        <taxon>Pezizomycotina</taxon>
        <taxon>Eurotiomycetes</taxon>
        <taxon>Eurotiomycetidae</taxon>
        <taxon>Eurotiales</taxon>
        <taxon>Aspergillaceae</taxon>
        <taxon>Aspergillus</taxon>
        <taxon>Aspergillus subgen. Nidulantes</taxon>
    </lineage>
</organism>
<dbReference type="EMBL" id="CDMC01000004">
    <property type="protein sequence ID" value="CEL04822.1"/>
    <property type="molecule type" value="Genomic_DNA"/>
</dbReference>
<feature type="compositionally biased region" description="Polar residues" evidence="1">
    <location>
        <begin position="556"/>
        <end position="565"/>
    </location>
</feature>
<accession>A0A0U5FZQ9</accession>
<evidence type="ECO:0000313" key="3">
    <source>
        <dbReference type="Proteomes" id="UP000054771"/>
    </source>
</evidence>
<feature type="compositionally biased region" description="Basic and acidic residues" evidence="1">
    <location>
        <begin position="368"/>
        <end position="378"/>
    </location>
</feature>
<feature type="compositionally biased region" description="Basic and acidic residues" evidence="1">
    <location>
        <begin position="85"/>
        <end position="118"/>
    </location>
</feature>
<sequence length="655" mass="72954">MSRKIPQAAFLEDYDEDAHATLPETRQTANLTAKRSKPDLKKSTREPFVEAASDSGYSSRTAATVNSTQSAPSGRKSPGPLKLDTSLRRADLERVRSRTKDRPQRDHSARPTREDKMHAGPYAGYSPAHTPRSPSRGQRLERAYTNHYPSSYWDHEQGLYHATTPVEPRQREYQYHSSRASTAYDYAPSSPQTARYPPSTVVQVSHSSRPAGRVARSNSYHANNRPVSYHSGMGPPMGGVVYSQSPMSRYESGPPLSSSAYANTPAYPPAPSSLYSQPPGYYPYLDAASPPVHGDRSLSRPRDQTRMRRPSIYEGPSPDDYGTSEEEEEEEEDEELEDELEPVPQQRQPPPPPAHLPRQARPRLPSHSMHDRGDEDYYRTIQPPPVKHRAAPQIIQKRPELPRKSATTASVMGERRPSRPSLDLTDLRDHLPEYGGYQRSSREIMIPERNRSLRGERRPSMAYHDSSRSTRQIAVENSVSRRRRPIIYDLPLGDEIEEKQRTAEEYQASLSGKSGAVQMPLTADALMTKANSRAGSDSGSHKSRSASSRGSDARTHSGSGVLTTTRPEEDNNNIVMTMNGVTMSFTQESVGGKRISVRTGQTGAVELNIEGKRPKKYLMGGSEYTAASSNSRKGDRKSDRASRHSGRSIYNGGRR</sequence>
<feature type="compositionally biased region" description="Basic and acidic residues" evidence="1">
    <location>
        <begin position="293"/>
        <end position="306"/>
    </location>
</feature>
<dbReference type="OrthoDB" id="5407458at2759"/>
<feature type="region of interest" description="Disordered" evidence="1">
    <location>
        <begin position="170"/>
        <end position="438"/>
    </location>
</feature>
<protein>
    <submittedName>
        <fullName evidence="2">Uncharacterized protein</fullName>
    </submittedName>
</protein>
<feature type="compositionally biased region" description="Polar residues" evidence="1">
    <location>
        <begin position="55"/>
        <end position="72"/>
    </location>
</feature>
<feature type="compositionally biased region" description="Polar residues" evidence="1">
    <location>
        <begin position="216"/>
        <end position="226"/>
    </location>
</feature>
<feature type="region of interest" description="Disordered" evidence="1">
    <location>
        <begin position="611"/>
        <end position="655"/>
    </location>
</feature>
<gene>
    <name evidence="2" type="ORF">ASPCAL05947</name>
</gene>
<feature type="region of interest" description="Disordered" evidence="1">
    <location>
        <begin position="15"/>
        <end position="138"/>
    </location>
</feature>
<feature type="region of interest" description="Disordered" evidence="1">
    <location>
        <begin position="530"/>
        <end position="573"/>
    </location>
</feature>
<feature type="compositionally biased region" description="Basic and acidic residues" evidence="1">
    <location>
        <begin position="36"/>
        <end position="48"/>
    </location>
</feature>
<reference evidence="3" key="1">
    <citation type="journal article" date="2016" name="Genome Announc.">
        <title>Draft genome sequences of fungus Aspergillus calidoustus.</title>
        <authorList>
            <person name="Horn F."/>
            <person name="Linde J."/>
            <person name="Mattern D.J."/>
            <person name="Walther G."/>
            <person name="Guthke R."/>
            <person name="Scherlach K."/>
            <person name="Martin K."/>
            <person name="Brakhage A.A."/>
            <person name="Petzke L."/>
            <person name="Valiante V."/>
        </authorList>
    </citation>
    <scope>NUCLEOTIDE SEQUENCE [LARGE SCALE GENOMIC DNA]</scope>
    <source>
        <strain evidence="3">SF006504</strain>
    </source>
</reference>
<dbReference type="AlphaFoldDB" id="A0A0U5FZQ9"/>